<dbReference type="PANTHER" id="PTHR48078:SF6">
    <property type="entry name" value="L-THREONINE DEHYDRATASE CATABOLIC TDCB"/>
    <property type="match status" value="1"/>
</dbReference>
<evidence type="ECO:0000256" key="3">
    <source>
        <dbReference type="ARBA" id="ARBA00023239"/>
    </source>
</evidence>
<dbReference type="InterPro" id="IPR036052">
    <property type="entry name" value="TrpB-like_PALP_sf"/>
</dbReference>
<evidence type="ECO:0000313" key="6">
    <source>
        <dbReference type="Proteomes" id="UP000034852"/>
    </source>
</evidence>
<comment type="cofactor">
    <cofactor evidence="1">
        <name>pyridoxal 5'-phosphate</name>
        <dbReference type="ChEBI" id="CHEBI:597326"/>
    </cofactor>
</comment>
<organism evidence="5 6">
    <name type="scientific">candidate division WS6 bacterium GW2011_GWA2_37_6</name>
    <dbReference type="NCBI Taxonomy" id="1619087"/>
    <lineage>
        <taxon>Bacteria</taxon>
        <taxon>Candidatus Dojkabacteria</taxon>
    </lineage>
</organism>
<keyword evidence="2" id="KW-0663">Pyridoxal phosphate</keyword>
<sequence length="320" mass="35904">MSIWKHDQINSLIDEKYQLTINEGGTSLIKIFLDRQEQKELGIKDGKTQKLYLKLETMNPNKSFKDRSLAYQISYYYSKGKKKLLISSSGNAAVSAAAYVSLTDMKLAVFVSNKVNKAKLERLNKFVSQNPNISLNFSMRPKSDAIKYSLNEDYVNLRGSMDENAVVGFKTISHELFEELTECDAIFVPCSSGTSTVGISQGYDDLKLKAPALHICQTSKVHPIAKNFDIIYTPTKTSLSDAIVDRVAKREQQVLDIIQNTNGSGWILSDEDIERALKFLKRKTKLPDLTYNGILSFAGLVKALKRHKQFTNPVCIISGI</sequence>
<name>A0A0G0H2E6_9BACT</name>
<dbReference type="Proteomes" id="UP000034852">
    <property type="component" value="Unassembled WGS sequence"/>
</dbReference>
<comment type="caution">
    <text evidence="5">The sequence shown here is derived from an EMBL/GenBank/DDBJ whole genome shotgun (WGS) entry which is preliminary data.</text>
</comment>
<evidence type="ECO:0000259" key="4">
    <source>
        <dbReference type="Pfam" id="PF00291"/>
    </source>
</evidence>
<dbReference type="Gene3D" id="3.40.50.1100">
    <property type="match status" value="2"/>
</dbReference>
<dbReference type="InterPro" id="IPR050147">
    <property type="entry name" value="Ser/Thr_Dehydratase"/>
</dbReference>
<dbReference type="GO" id="GO:0009097">
    <property type="term" value="P:isoleucine biosynthetic process"/>
    <property type="evidence" value="ECO:0007669"/>
    <property type="project" value="TreeGrafter"/>
</dbReference>
<reference evidence="5 6" key="1">
    <citation type="journal article" date="2015" name="Nature">
        <title>rRNA introns, odd ribosomes, and small enigmatic genomes across a large radiation of phyla.</title>
        <authorList>
            <person name="Brown C.T."/>
            <person name="Hug L.A."/>
            <person name="Thomas B.C."/>
            <person name="Sharon I."/>
            <person name="Castelle C.J."/>
            <person name="Singh A."/>
            <person name="Wilkins M.J."/>
            <person name="Williams K.H."/>
            <person name="Banfield J.F."/>
        </authorList>
    </citation>
    <scope>NUCLEOTIDE SEQUENCE [LARGE SCALE GENOMIC DNA]</scope>
</reference>
<dbReference type="AlphaFoldDB" id="A0A0G0H2E6"/>
<protein>
    <submittedName>
        <fullName evidence="5">L-threonine synthase</fullName>
    </submittedName>
</protein>
<dbReference type="GO" id="GO:0006565">
    <property type="term" value="P:L-serine catabolic process"/>
    <property type="evidence" value="ECO:0007669"/>
    <property type="project" value="TreeGrafter"/>
</dbReference>
<dbReference type="GO" id="GO:0003941">
    <property type="term" value="F:L-serine ammonia-lyase activity"/>
    <property type="evidence" value="ECO:0007669"/>
    <property type="project" value="TreeGrafter"/>
</dbReference>
<dbReference type="GO" id="GO:0004794">
    <property type="term" value="F:threonine deaminase activity"/>
    <property type="evidence" value="ECO:0007669"/>
    <property type="project" value="TreeGrafter"/>
</dbReference>
<evidence type="ECO:0000313" key="5">
    <source>
        <dbReference type="EMBL" id="KKQ36337.1"/>
    </source>
</evidence>
<dbReference type="GO" id="GO:0006567">
    <property type="term" value="P:L-threonine catabolic process"/>
    <property type="evidence" value="ECO:0007669"/>
    <property type="project" value="TreeGrafter"/>
</dbReference>
<evidence type="ECO:0000256" key="2">
    <source>
        <dbReference type="ARBA" id="ARBA00022898"/>
    </source>
</evidence>
<evidence type="ECO:0000256" key="1">
    <source>
        <dbReference type="ARBA" id="ARBA00001933"/>
    </source>
</evidence>
<accession>A0A0G0H2E6</accession>
<dbReference type="InterPro" id="IPR001926">
    <property type="entry name" value="TrpB-like_PALP"/>
</dbReference>
<gene>
    <name evidence="5" type="ORF">US52_C0001G0005</name>
</gene>
<dbReference type="PANTHER" id="PTHR48078">
    <property type="entry name" value="THREONINE DEHYDRATASE, MITOCHONDRIAL-RELATED"/>
    <property type="match status" value="1"/>
</dbReference>
<proteinExistence type="predicted"/>
<dbReference type="EMBL" id="LBTH01000001">
    <property type="protein sequence ID" value="KKQ36337.1"/>
    <property type="molecule type" value="Genomic_DNA"/>
</dbReference>
<dbReference type="SUPFAM" id="SSF53686">
    <property type="entry name" value="Tryptophan synthase beta subunit-like PLP-dependent enzymes"/>
    <property type="match status" value="1"/>
</dbReference>
<keyword evidence="3" id="KW-0456">Lyase</keyword>
<dbReference type="Pfam" id="PF00291">
    <property type="entry name" value="PALP"/>
    <property type="match status" value="1"/>
</dbReference>
<feature type="domain" description="Tryptophan synthase beta chain-like PALP" evidence="4">
    <location>
        <begin position="44"/>
        <end position="319"/>
    </location>
</feature>